<dbReference type="GO" id="GO:0004519">
    <property type="term" value="F:endonuclease activity"/>
    <property type="evidence" value="ECO:0007669"/>
    <property type="project" value="UniProtKB-KW"/>
</dbReference>
<proteinExistence type="predicted"/>
<dbReference type="EMBL" id="CP033165">
    <property type="protein sequence ID" value="QGH02305.1"/>
    <property type="molecule type" value="Genomic_DNA"/>
</dbReference>
<dbReference type="Proteomes" id="UP000347383">
    <property type="component" value="Chromosome"/>
</dbReference>
<name>A0A9X7S9C7_STRDY</name>
<feature type="domain" description="HNH nuclease" evidence="1">
    <location>
        <begin position="56"/>
        <end position="88"/>
    </location>
</feature>
<gene>
    <name evidence="2" type="ORF">EA457_07015</name>
</gene>
<dbReference type="SUPFAM" id="SSF54060">
    <property type="entry name" value="His-Me finger endonucleases"/>
    <property type="match status" value="1"/>
</dbReference>
<protein>
    <submittedName>
        <fullName evidence="2">HNH endonuclease</fullName>
    </submittedName>
</protein>
<keyword evidence="2" id="KW-0378">Hydrolase</keyword>
<evidence type="ECO:0000313" key="2">
    <source>
        <dbReference type="EMBL" id="QGH02305.1"/>
    </source>
</evidence>
<keyword evidence="2" id="KW-0255">Endonuclease</keyword>
<accession>A0A9X7S9C7</accession>
<dbReference type="InterPro" id="IPR044925">
    <property type="entry name" value="His-Me_finger_sf"/>
</dbReference>
<dbReference type="Pfam" id="PF13392">
    <property type="entry name" value="HNH_3"/>
    <property type="match status" value="1"/>
</dbReference>
<organism evidence="2 3">
    <name type="scientific">Streptococcus dysgalactiae subsp. dysgalactiae</name>
    <dbReference type="NCBI Taxonomy" id="99822"/>
    <lineage>
        <taxon>Bacteria</taxon>
        <taxon>Bacillati</taxon>
        <taxon>Bacillota</taxon>
        <taxon>Bacilli</taxon>
        <taxon>Lactobacillales</taxon>
        <taxon>Streptococcaceae</taxon>
        <taxon>Streptococcus</taxon>
    </lineage>
</organism>
<evidence type="ECO:0000259" key="1">
    <source>
        <dbReference type="Pfam" id="PF13392"/>
    </source>
</evidence>
<sequence>MKKIPLNHGAIAIVDDEDYLVCNKYHYFLQAKGYAVRWIGKNARPQQAYLHQDIMGISPEGMVIDHINQNRLDNRKCNLRFVTRAQNRVNSRKQDMASIQDFVEHITINVMATGVPLSVWRVS</sequence>
<dbReference type="AlphaFoldDB" id="A0A9X7S9C7"/>
<dbReference type="Gene3D" id="3.90.75.20">
    <property type="match status" value="1"/>
</dbReference>
<dbReference type="InterPro" id="IPR003615">
    <property type="entry name" value="HNH_nuc"/>
</dbReference>
<keyword evidence="2" id="KW-0540">Nuclease</keyword>
<dbReference type="RefSeq" id="WP_155778551.1">
    <property type="nucleotide sequence ID" value="NZ_CP033165.1"/>
</dbReference>
<evidence type="ECO:0000313" key="3">
    <source>
        <dbReference type="Proteomes" id="UP000347383"/>
    </source>
</evidence>
<reference evidence="2 3" key="1">
    <citation type="submission" date="2018-10" db="EMBL/GenBank/DDBJ databases">
        <title>Comparative Genomics Analysis of the Streptococcus dysgalactiae subspecies dysgalactiae.</title>
        <authorList>
            <person name="Koh T.H."/>
            <person name="Abdul Rahman N."/>
            <person name="Sessions O.M."/>
        </authorList>
    </citation>
    <scope>NUCLEOTIDE SEQUENCE [LARGE SCALE GENOMIC DNA]</scope>
    <source>
        <strain evidence="2 3">DB60705-15</strain>
    </source>
</reference>